<evidence type="ECO:0000313" key="1">
    <source>
        <dbReference type="EMBL" id="MFC3204450.1"/>
    </source>
</evidence>
<protein>
    <recommendedName>
        <fullName evidence="3">Glycosyltransferase</fullName>
    </recommendedName>
</protein>
<evidence type="ECO:0008006" key="3">
    <source>
        <dbReference type="Google" id="ProtNLM"/>
    </source>
</evidence>
<evidence type="ECO:0000313" key="2">
    <source>
        <dbReference type="Proteomes" id="UP001595477"/>
    </source>
</evidence>
<dbReference type="EMBL" id="JBHRSX010000102">
    <property type="protein sequence ID" value="MFC3204450.1"/>
    <property type="molecule type" value="Genomic_DNA"/>
</dbReference>
<sequence>MTKNQRKLEALLQILLKNRVEGIVLVDNSQQDLDSHIARFTNLSSKIYTLKGSNTYGEFSAWVEGMEKVKSEYGAKSFILFNDTVFSHFKLFYWKIINFLWQIRYYSHYDKPVQLGEKVNLPCRSTVMGMSHQHFIRSAFFYLNQPASELFISGCHDVFELADSAFVTESSFELLSHFFSESGAYYVGSWLFSGGWYGSKPYKDFDRRILELKVTAIACEHLASANCLEHGGNAADSNLQRNFKVTEQLSLFWSFIVKHPLFTLAMLRKLRS</sequence>
<accession>A0ABV7K1Z3</accession>
<name>A0ABV7K1Z3_9ALTE</name>
<comment type="caution">
    <text evidence="1">The sequence shown here is derived from an EMBL/GenBank/DDBJ whole genome shotgun (WGS) entry which is preliminary data.</text>
</comment>
<organism evidence="1 2">
    <name type="scientific">Alteromonas oceani</name>
    <dbReference type="NCBI Taxonomy" id="2071609"/>
    <lineage>
        <taxon>Bacteria</taxon>
        <taxon>Pseudomonadati</taxon>
        <taxon>Pseudomonadota</taxon>
        <taxon>Gammaproteobacteria</taxon>
        <taxon>Alteromonadales</taxon>
        <taxon>Alteromonadaceae</taxon>
        <taxon>Alteromonas/Salinimonas group</taxon>
        <taxon>Alteromonas</taxon>
    </lineage>
</organism>
<gene>
    <name evidence="1" type="ORF">ACFOEW_21810</name>
</gene>
<dbReference type="Proteomes" id="UP001595477">
    <property type="component" value="Unassembled WGS sequence"/>
</dbReference>
<proteinExistence type="predicted"/>
<dbReference type="RefSeq" id="WP_123324413.1">
    <property type="nucleotide sequence ID" value="NZ_JBHRSX010000102.1"/>
</dbReference>
<keyword evidence="2" id="KW-1185">Reference proteome</keyword>
<reference evidence="2" key="1">
    <citation type="journal article" date="2019" name="Int. J. Syst. Evol. Microbiol.">
        <title>The Global Catalogue of Microorganisms (GCM) 10K type strain sequencing project: providing services to taxonomists for standard genome sequencing and annotation.</title>
        <authorList>
            <consortium name="The Broad Institute Genomics Platform"/>
            <consortium name="The Broad Institute Genome Sequencing Center for Infectious Disease"/>
            <person name="Wu L."/>
            <person name="Ma J."/>
        </authorList>
    </citation>
    <scope>NUCLEOTIDE SEQUENCE [LARGE SCALE GENOMIC DNA]</scope>
    <source>
        <strain evidence="2">KCTC 52449</strain>
    </source>
</reference>